<keyword evidence="2" id="KW-1185">Reference proteome</keyword>
<evidence type="ECO:0000313" key="2">
    <source>
        <dbReference type="Proteomes" id="UP000308730"/>
    </source>
</evidence>
<organism evidence="1 2">
    <name type="scientific">Antrodiella citrinella</name>
    <dbReference type="NCBI Taxonomy" id="2447956"/>
    <lineage>
        <taxon>Eukaryota</taxon>
        <taxon>Fungi</taxon>
        <taxon>Dikarya</taxon>
        <taxon>Basidiomycota</taxon>
        <taxon>Agaricomycotina</taxon>
        <taxon>Agaricomycetes</taxon>
        <taxon>Polyporales</taxon>
        <taxon>Steccherinaceae</taxon>
        <taxon>Antrodiella</taxon>
    </lineage>
</organism>
<protein>
    <submittedName>
        <fullName evidence="1">Uncharacterized protein</fullName>
    </submittedName>
</protein>
<dbReference type="Proteomes" id="UP000308730">
    <property type="component" value="Unassembled WGS sequence"/>
</dbReference>
<comment type="caution">
    <text evidence="1">The sequence shown here is derived from an EMBL/GenBank/DDBJ whole genome shotgun (WGS) entry which is preliminary data.</text>
</comment>
<accession>A0A4S4MVS4</accession>
<dbReference type="AlphaFoldDB" id="A0A4S4MVS4"/>
<evidence type="ECO:0000313" key="1">
    <source>
        <dbReference type="EMBL" id="THH30456.1"/>
    </source>
</evidence>
<sequence length="57" mass="6662">MFLSPPAPLDVCEDSTTFGCLLRLFYGYAPKMRMLYFMVVQACKQYDCMRFLEILPP</sequence>
<gene>
    <name evidence="1" type="ORF">EUX98_g3737</name>
</gene>
<name>A0A4S4MVS4_9APHY</name>
<proteinExistence type="predicted"/>
<dbReference type="EMBL" id="SGPM01000080">
    <property type="protein sequence ID" value="THH30456.1"/>
    <property type="molecule type" value="Genomic_DNA"/>
</dbReference>
<reference evidence="1 2" key="1">
    <citation type="submission" date="2019-02" db="EMBL/GenBank/DDBJ databases">
        <title>Genome sequencing of the rare red list fungi Antrodiella citrinella (Flaviporus citrinellus).</title>
        <authorList>
            <person name="Buettner E."/>
            <person name="Kellner H."/>
        </authorList>
    </citation>
    <scope>NUCLEOTIDE SEQUENCE [LARGE SCALE GENOMIC DNA]</scope>
    <source>
        <strain evidence="1 2">DSM 108506</strain>
    </source>
</reference>